<keyword evidence="2" id="KW-1185">Reference proteome</keyword>
<proteinExistence type="predicted"/>
<dbReference type="RefSeq" id="WP_188924368.1">
    <property type="nucleotide sequence ID" value="NZ_BMQI01000009.1"/>
</dbReference>
<dbReference type="AlphaFoldDB" id="A0A9X2CBI4"/>
<name>A0A9X2CBI4_9GAMM</name>
<dbReference type="PROSITE" id="PS51257">
    <property type="entry name" value="PROKAR_LIPOPROTEIN"/>
    <property type="match status" value="1"/>
</dbReference>
<accession>A0A9X2CBI4</accession>
<dbReference type="Proteomes" id="UP001139408">
    <property type="component" value="Unassembled WGS sequence"/>
</dbReference>
<dbReference type="EMBL" id="JAKILJ010000009">
    <property type="protein sequence ID" value="MCL1104768.1"/>
    <property type="molecule type" value="Genomic_DNA"/>
</dbReference>
<organism evidence="1 2">
    <name type="scientific">Shewanella algicola</name>
    <dbReference type="NCBI Taxonomy" id="640633"/>
    <lineage>
        <taxon>Bacteria</taxon>
        <taxon>Pseudomonadati</taxon>
        <taxon>Pseudomonadota</taxon>
        <taxon>Gammaproteobacteria</taxon>
        <taxon>Alteromonadales</taxon>
        <taxon>Shewanellaceae</taxon>
        <taxon>Shewanella</taxon>
    </lineage>
</organism>
<evidence type="ECO:0000313" key="1">
    <source>
        <dbReference type="EMBL" id="MCL1104768.1"/>
    </source>
</evidence>
<comment type="caution">
    <text evidence="1">The sequence shown here is derived from an EMBL/GenBank/DDBJ whole genome shotgun (WGS) entry which is preliminary data.</text>
</comment>
<gene>
    <name evidence="1" type="ORF">L2749_05770</name>
</gene>
<evidence type="ECO:0000313" key="2">
    <source>
        <dbReference type="Proteomes" id="UP001139408"/>
    </source>
</evidence>
<evidence type="ECO:0008006" key="3">
    <source>
        <dbReference type="Google" id="ProtNLM"/>
    </source>
</evidence>
<reference evidence="1" key="1">
    <citation type="submission" date="2022-01" db="EMBL/GenBank/DDBJ databases">
        <title>Whole genome-based taxonomy of the Shewanellaceae.</title>
        <authorList>
            <person name="Martin-Rodriguez A.J."/>
        </authorList>
    </citation>
    <scope>NUCLEOTIDE SEQUENCE</scope>
    <source>
        <strain evidence="1">DSM 23803</strain>
    </source>
</reference>
<protein>
    <recommendedName>
        <fullName evidence="3">Lipoprotein</fullName>
    </recommendedName>
</protein>
<sequence>MKIKYLSAILASSLLIFGCGSDNDDEDTIVDDTPVVVVPPVVVTPPVVVDPVSDAVDVNEATDISMQLDSFDAATGALTFTLSNADGKAVTNASEYEIVYFGFPDPASPSTKPKAWKRWHVSQSFGCDQTDAENCAGLLEETDTEGKYTFNAIDLDLESKAAAGAVEVFKVAVQIHGSNVSNEITLIAADE</sequence>